<dbReference type="RefSeq" id="WP_187553192.1">
    <property type="nucleotide sequence ID" value="NZ_BMZL01000001.1"/>
</dbReference>
<dbReference type="PANTHER" id="PTHR42776">
    <property type="entry name" value="SERINE PEPTIDASE S9 FAMILY MEMBER"/>
    <property type="match status" value="1"/>
</dbReference>
<dbReference type="GO" id="GO:0004252">
    <property type="term" value="F:serine-type endopeptidase activity"/>
    <property type="evidence" value="ECO:0007669"/>
    <property type="project" value="TreeGrafter"/>
</dbReference>
<dbReference type="Proteomes" id="UP000515804">
    <property type="component" value="Chromosome"/>
</dbReference>
<gene>
    <name evidence="4" type="ORF">H9L16_03425</name>
</gene>
<dbReference type="InterPro" id="IPR029058">
    <property type="entry name" value="AB_hydrolase_fold"/>
</dbReference>
<keyword evidence="1" id="KW-0378">Hydrolase</keyword>
<keyword evidence="2" id="KW-0732">Signal</keyword>
<dbReference type="AlphaFoldDB" id="A0A7G9SS51"/>
<evidence type="ECO:0000313" key="5">
    <source>
        <dbReference type="Proteomes" id="UP000515804"/>
    </source>
</evidence>
<organism evidence="4 5">
    <name type="scientific">Thermomonas carbonis</name>
    <dbReference type="NCBI Taxonomy" id="1463158"/>
    <lineage>
        <taxon>Bacteria</taxon>
        <taxon>Pseudomonadati</taxon>
        <taxon>Pseudomonadota</taxon>
        <taxon>Gammaproteobacteria</taxon>
        <taxon>Lysobacterales</taxon>
        <taxon>Lysobacteraceae</taxon>
        <taxon>Thermomonas</taxon>
    </lineage>
</organism>
<name>A0A7G9SS51_9GAMM</name>
<dbReference type="PANTHER" id="PTHR42776:SF27">
    <property type="entry name" value="DIPEPTIDYL PEPTIDASE FAMILY MEMBER 6"/>
    <property type="match status" value="1"/>
</dbReference>
<evidence type="ECO:0000256" key="1">
    <source>
        <dbReference type="ARBA" id="ARBA00022801"/>
    </source>
</evidence>
<evidence type="ECO:0000259" key="3">
    <source>
        <dbReference type="Pfam" id="PF00326"/>
    </source>
</evidence>
<sequence length="660" mass="72422">MPRIASALFAVLCALLALPPAHAQVDLAPYLKQDKYHRIKISPDGQYYAATVQLEDRIGLAILRRADKTLVNTAAGEKNSVVDDFWWASDDRIVIAMAEQFGSHDHPYRTGQLFALGLDGKRVKMLVGPKAQPGMVAVYGDVSWEMADLIDPLPEDPQYVLISAWKLGVNPQTTVDKLDIHSGRRTRVATAPVNRAVFLTDAKGQVRFARGAMNDNFSKLYHRGNDAAEWQLVNDEASSGRYETAVGFSADGDIAYLEVTQPSGPDALVAWNTRTGERKDVLRDSTVDIHDLVYGRDWRTVIGAQYMSDRVHTRLLDAAGTQGRLHQVLAKAFPESAVTVTSYTRDGLALVQVWDDRMPGDTYLFDPATMSATGVFVQREWVDPAKLPKSSAITVKARDGLVLHGYLTRPLGTAADTPLPLIVMPHGGPFGIFDEWQYDNDVHLLAEAGYAVLRINFRGSGNYGRAFQNAGAREWGGAMQDDLTDATRWAIDQRIADPARICIFGASYGGYAALMGAAKEPDLYRCAVGYVGVYDLEAKHREDSRDAKWLRNWMDDWVGDRSTLAARSPTELASRIKANVLLAAGGADQIAPISHSKAMARALRDAGKPVETLYFDTEGHGFYTQEHRRAFYVKLLGFLADNIGGARAAEGSGETTPGDT</sequence>
<dbReference type="GO" id="GO:0006508">
    <property type="term" value="P:proteolysis"/>
    <property type="evidence" value="ECO:0007669"/>
    <property type="project" value="InterPro"/>
</dbReference>
<dbReference type="SUPFAM" id="SSF53474">
    <property type="entry name" value="alpha/beta-Hydrolases"/>
    <property type="match status" value="1"/>
</dbReference>
<feature type="signal peptide" evidence="2">
    <location>
        <begin position="1"/>
        <end position="23"/>
    </location>
</feature>
<protein>
    <submittedName>
        <fullName evidence="4">S9 family peptidase</fullName>
    </submittedName>
</protein>
<feature type="domain" description="Peptidase S9 prolyl oligopeptidase catalytic" evidence="3">
    <location>
        <begin position="436"/>
        <end position="644"/>
    </location>
</feature>
<dbReference type="EMBL" id="CP060719">
    <property type="protein sequence ID" value="QNN70676.1"/>
    <property type="molecule type" value="Genomic_DNA"/>
</dbReference>
<evidence type="ECO:0000313" key="4">
    <source>
        <dbReference type="EMBL" id="QNN70676.1"/>
    </source>
</evidence>
<accession>A0A7G9SS51</accession>
<dbReference type="SUPFAM" id="SSF82171">
    <property type="entry name" value="DPP6 N-terminal domain-like"/>
    <property type="match status" value="1"/>
</dbReference>
<dbReference type="InterPro" id="IPR001375">
    <property type="entry name" value="Peptidase_S9_cat"/>
</dbReference>
<dbReference type="Pfam" id="PF00326">
    <property type="entry name" value="Peptidase_S9"/>
    <property type="match status" value="1"/>
</dbReference>
<reference evidence="4 5" key="1">
    <citation type="submission" date="2020-08" db="EMBL/GenBank/DDBJ databases">
        <title>Genome sequence of Thermomonas carbonis KCTC 42013T.</title>
        <authorList>
            <person name="Hyun D.-W."/>
            <person name="Bae J.-W."/>
        </authorList>
    </citation>
    <scope>NUCLEOTIDE SEQUENCE [LARGE SCALE GENOMIC DNA]</scope>
    <source>
        <strain evidence="4 5">KCTC 42013</strain>
    </source>
</reference>
<dbReference type="KEGG" id="tcn:H9L16_03425"/>
<keyword evidence="5" id="KW-1185">Reference proteome</keyword>
<evidence type="ECO:0000256" key="2">
    <source>
        <dbReference type="SAM" id="SignalP"/>
    </source>
</evidence>
<dbReference type="Gene3D" id="3.40.50.1820">
    <property type="entry name" value="alpha/beta hydrolase"/>
    <property type="match status" value="1"/>
</dbReference>
<proteinExistence type="predicted"/>
<feature type="chain" id="PRO_5028895440" evidence="2">
    <location>
        <begin position="24"/>
        <end position="660"/>
    </location>
</feature>